<dbReference type="InterPro" id="IPR032675">
    <property type="entry name" value="LRR_dom_sf"/>
</dbReference>
<proteinExistence type="predicted"/>
<reference evidence="2" key="1">
    <citation type="submission" date="2020-11" db="EMBL/GenBank/DDBJ databases">
        <authorList>
            <consortium name="DOE Joint Genome Institute"/>
            <person name="Ahrendt S."/>
            <person name="Riley R."/>
            <person name="Andreopoulos W."/>
            <person name="Labutti K."/>
            <person name="Pangilinan J."/>
            <person name="Ruiz-Duenas F.J."/>
            <person name="Barrasa J.M."/>
            <person name="Sanchez-Garcia M."/>
            <person name="Camarero S."/>
            <person name="Miyauchi S."/>
            <person name="Serrano A."/>
            <person name="Linde D."/>
            <person name="Babiker R."/>
            <person name="Drula E."/>
            <person name="Ayuso-Fernandez I."/>
            <person name="Pacheco R."/>
            <person name="Padilla G."/>
            <person name="Ferreira P."/>
            <person name="Barriuso J."/>
            <person name="Kellner H."/>
            <person name="Castanera R."/>
            <person name="Alfaro M."/>
            <person name="Ramirez L."/>
            <person name="Pisabarro A.G."/>
            <person name="Kuo A."/>
            <person name="Tritt A."/>
            <person name="Lipzen A."/>
            <person name="He G."/>
            <person name="Yan M."/>
            <person name="Ng V."/>
            <person name="Cullen D."/>
            <person name="Martin F."/>
            <person name="Rosso M.-N."/>
            <person name="Henrissat B."/>
            <person name="Hibbett D."/>
            <person name="Martinez A.T."/>
            <person name="Grigoriev I.V."/>
        </authorList>
    </citation>
    <scope>NUCLEOTIDE SEQUENCE</scope>
    <source>
        <strain evidence="2">CIRM-BRFM 674</strain>
    </source>
</reference>
<keyword evidence="3" id="KW-1185">Reference proteome</keyword>
<sequence>MASRSYVCDSCHYCNYFGKKEYLCNPTHIDACLPCLKLFELEEKIKETRKMLVELANERQQLKIRANHNHDRIIHHLPLDVAGEIFMQCMPEDVESICLDNASRYTLSAPFVLSAVCKQWRTMAHSTPQLWKALPLCGGEDSEDQEYPPFPAAAVVENWIERAGNYPLSINLCVLHGTSDSINIAFPEIKEPTLLMKIIGILNRHSDRWVHLKYKGPSYLLSYMPDDTYVLAQLRQLHIWVSRGFTEHSVRQHNPCPTTLDLRPVGLKTLSIMHLAVEMDNLKLQHLTELVLGTTSLSECFEALQNCPNITRCTFRRPARRSYHHIAPSSTIVHHNLQYLEITGSFLYREVIRYLSCPSLKTLAVSPSIMPGGMPLITEFLERSRCSLESFYFKKVTLSDADIDLLCQAMPTLQHLHVELFNALSTQTARNLFKRLAEFLSVDEGKEPRYLPFLRKFILGEDCQDDVSHWKLLPEIFGTLSPTPGSYLVEQHRHMLEFVSVSVSSNLAQKPKSQIYETLGRDTLERILNLEDDDIGWQLTYGGDGEDIIDGAMEWYREKDLKKNVE</sequence>
<comment type="caution">
    <text evidence="2">The sequence shown here is derived from an EMBL/GenBank/DDBJ whole genome shotgun (WGS) entry which is preliminary data.</text>
</comment>
<evidence type="ECO:0000256" key="1">
    <source>
        <dbReference type="SAM" id="Coils"/>
    </source>
</evidence>
<dbReference type="SUPFAM" id="SSF52047">
    <property type="entry name" value="RNI-like"/>
    <property type="match status" value="1"/>
</dbReference>
<feature type="coiled-coil region" evidence="1">
    <location>
        <begin position="38"/>
        <end position="65"/>
    </location>
</feature>
<dbReference type="OrthoDB" id="2269034at2759"/>
<evidence type="ECO:0000313" key="2">
    <source>
        <dbReference type="EMBL" id="KAF9473796.1"/>
    </source>
</evidence>
<dbReference type="Gene3D" id="3.80.10.10">
    <property type="entry name" value="Ribonuclease Inhibitor"/>
    <property type="match status" value="1"/>
</dbReference>
<dbReference type="AlphaFoldDB" id="A0A9P6CNR7"/>
<accession>A0A9P6CNR7</accession>
<protein>
    <recommendedName>
        <fullName evidence="4">F-box domain-containing protein</fullName>
    </recommendedName>
</protein>
<keyword evidence="1" id="KW-0175">Coiled coil</keyword>
<dbReference type="EMBL" id="MU155415">
    <property type="protein sequence ID" value="KAF9473796.1"/>
    <property type="molecule type" value="Genomic_DNA"/>
</dbReference>
<gene>
    <name evidence="2" type="ORF">BDN70DRAFT_924979</name>
</gene>
<evidence type="ECO:0008006" key="4">
    <source>
        <dbReference type="Google" id="ProtNLM"/>
    </source>
</evidence>
<dbReference type="Proteomes" id="UP000807469">
    <property type="component" value="Unassembled WGS sequence"/>
</dbReference>
<evidence type="ECO:0000313" key="3">
    <source>
        <dbReference type="Proteomes" id="UP000807469"/>
    </source>
</evidence>
<organism evidence="2 3">
    <name type="scientific">Pholiota conissans</name>
    <dbReference type="NCBI Taxonomy" id="109636"/>
    <lineage>
        <taxon>Eukaryota</taxon>
        <taxon>Fungi</taxon>
        <taxon>Dikarya</taxon>
        <taxon>Basidiomycota</taxon>
        <taxon>Agaricomycotina</taxon>
        <taxon>Agaricomycetes</taxon>
        <taxon>Agaricomycetidae</taxon>
        <taxon>Agaricales</taxon>
        <taxon>Agaricineae</taxon>
        <taxon>Strophariaceae</taxon>
        <taxon>Pholiota</taxon>
    </lineage>
</organism>
<name>A0A9P6CNR7_9AGAR</name>